<dbReference type="InterPro" id="IPR020843">
    <property type="entry name" value="ER"/>
</dbReference>
<dbReference type="SUPFAM" id="SSF51735">
    <property type="entry name" value="NAD(P)-binding Rossmann-fold domains"/>
    <property type="match status" value="1"/>
</dbReference>
<sequence>MRAVVMDEYGTPEVLRERELAVPALKETEALVEIHVASVNSGDRLILSGAFRDALPLRLPHVLGIEIAGVVSEVGENVTRVKRGDRVIGLAAAGGGYADYAALDENRLAVIPPELSFRETAALPAVGLTAWQSLLRYGRLQSGQRVLIHAGAGAVGHIAVQLAKLLGAYVIATASARNLAFVRQQGADEVIDYAATEFWDGIQPVDLVLDMVRDGGATERNSYAALKDGGKLLSLVSPAISRNPAIRGIEAQFVRPEPNGSDWSSLVRLVQERRLKIHIDGIFPFGAKGIAEAYRVHDAGGKKGQLLITWAR</sequence>
<dbReference type="SMART" id="SM00829">
    <property type="entry name" value="PKS_ER"/>
    <property type="match status" value="1"/>
</dbReference>
<organism evidence="2 3">
    <name type="scientific">Paenibacillus glycinis</name>
    <dbReference type="NCBI Taxonomy" id="2697035"/>
    <lineage>
        <taxon>Bacteria</taxon>
        <taxon>Bacillati</taxon>
        <taxon>Bacillota</taxon>
        <taxon>Bacilli</taxon>
        <taxon>Bacillales</taxon>
        <taxon>Paenibacillaceae</taxon>
        <taxon>Paenibacillus</taxon>
    </lineage>
</organism>
<dbReference type="InterPro" id="IPR036291">
    <property type="entry name" value="NAD(P)-bd_dom_sf"/>
</dbReference>
<proteinExistence type="predicted"/>
<name>A0ABW9Y0Z9_9BACL</name>
<protein>
    <submittedName>
        <fullName evidence="2">Zinc-binding dehydrogenase</fullName>
    </submittedName>
</protein>
<feature type="domain" description="Enoyl reductase (ER)" evidence="1">
    <location>
        <begin position="10"/>
        <end position="308"/>
    </location>
</feature>
<dbReference type="InterPro" id="IPR052733">
    <property type="entry name" value="Chloroplast_QOR"/>
</dbReference>
<comment type="caution">
    <text evidence="2">The sequence shown here is derived from an EMBL/GenBank/DDBJ whole genome shotgun (WGS) entry which is preliminary data.</text>
</comment>
<dbReference type="InterPro" id="IPR013154">
    <property type="entry name" value="ADH-like_N"/>
</dbReference>
<dbReference type="Gene3D" id="3.90.180.10">
    <property type="entry name" value="Medium-chain alcohol dehydrogenases, catalytic domain"/>
    <property type="match status" value="1"/>
</dbReference>
<dbReference type="EMBL" id="JAAAMV010000036">
    <property type="protein sequence ID" value="NBD28136.1"/>
    <property type="molecule type" value="Genomic_DNA"/>
</dbReference>
<dbReference type="Pfam" id="PF13602">
    <property type="entry name" value="ADH_zinc_N_2"/>
    <property type="match status" value="1"/>
</dbReference>
<evidence type="ECO:0000313" key="3">
    <source>
        <dbReference type="Proteomes" id="UP000665561"/>
    </source>
</evidence>
<keyword evidence="3" id="KW-1185">Reference proteome</keyword>
<accession>A0ABW9Y0Z9</accession>
<gene>
    <name evidence="2" type="ORF">GT019_30085</name>
</gene>
<dbReference type="InterPro" id="IPR011032">
    <property type="entry name" value="GroES-like_sf"/>
</dbReference>
<evidence type="ECO:0000313" key="2">
    <source>
        <dbReference type="EMBL" id="NBD28136.1"/>
    </source>
</evidence>
<dbReference type="SUPFAM" id="SSF50129">
    <property type="entry name" value="GroES-like"/>
    <property type="match status" value="1"/>
</dbReference>
<dbReference type="PANTHER" id="PTHR44013">
    <property type="entry name" value="ZINC-TYPE ALCOHOL DEHYDROGENASE-LIKE PROTEIN C16A3.02C"/>
    <property type="match status" value="1"/>
</dbReference>
<reference evidence="2 3" key="1">
    <citation type="submission" date="2020-01" db="EMBL/GenBank/DDBJ databases">
        <title>Paenibacillus soybeanensis sp. nov. isolated from the nodules of soybean (Glycine max(L.) Merr).</title>
        <authorList>
            <person name="Wang H."/>
        </authorList>
    </citation>
    <scope>NUCLEOTIDE SEQUENCE [LARGE SCALE GENOMIC DNA]</scope>
    <source>
        <strain evidence="2 3">T1</strain>
    </source>
</reference>
<dbReference type="CDD" id="cd05289">
    <property type="entry name" value="MDR_like_2"/>
    <property type="match status" value="1"/>
</dbReference>
<dbReference type="Gene3D" id="3.40.50.720">
    <property type="entry name" value="NAD(P)-binding Rossmann-like Domain"/>
    <property type="match status" value="1"/>
</dbReference>
<dbReference type="Proteomes" id="UP000665561">
    <property type="component" value="Unassembled WGS sequence"/>
</dbReference>
<dbReference type="Pfam" id="PF08240">
    <property type="entry name" value="ADH_N"/>
    <property type="match status" value="1"/>
</dbReference>
<evidence type="ECO:0000259" key="1">
    <source>
        <dbReference type="SMART" id="SM00829"/>
    </source>
</evidence>
<dbReference type="PANTHER" id="PTHR44013:SF1">
    <property type="entry name" value="ZINC-TYPE ALCOHOL DEHYDROGENASE-LIKE PROTEIN C16A3.02C"/>
    <property type="match status" value="1"/>
</dbReference>
<dbReference type="RefSeq" id="WP_161747155.1">
    <property type="nucleotide sequence ID" value="NZ_JAAAMV010000036.1"/>
</dbReference>